<dbReference type="Gene3D" id="3.50.50.60">
    <property type="entry name" value="FAD/NAD(P)-binding domain"/>
    <property type="match status" value="1"/>
</dbReference>
<dbReference type="Pfam" id="PF01494">
    <property type="entry name" value="FAD_binding_3"/>
    <property type="match status" value="1"/>
</dbReference>
<comment type="caution">
    <text evidence="3">The sequence shown here is derived from an EMBL/GenBank/DDBJ whole genome shotgun (WGS) entry which is preliminary data.</text>
</comment>
<dbReference type="Proteomes" id="UP001499878">
    <property type="component" value="Unassembled WGS sequence"/>
</dbReference>
<sequence>MTTLSAPWLVGCDGGRSTVRGAPGFGFPGTAAPLGMFLADLKGALGHGLRHALCGLAGPLRHPEVDRETTQVAAGTGLDVTEAGQQTPLVEHLHRAGGSAQPARFAGPPRQYGHACTGEPQFGRQCHARGAGTRDEHIGVPHWSPRSHSAS</sequence>
<evidence type="ECO:0000259" key="2">
    <source>
        <dbReference type="Pfam" id="PF01494"/>
    </source>
</evidence>
<evidence type="ECO:0000256" key="1">
    <source>
        <dbReference type="SAM" id="MobiDB-lite"/>
    </source>
</evidence>
<dbReference type="EMBL" id="BAABJR010000008">
    <property type="protein sequence ID" value="GAA5210218.1"/>
    <property type="molecule type" value="Genomic_DNA"/>
</dbReference>
<keyword evidence="4" id="KW-1185">Reference proteome</keyword>
<proteinExistence type="predicted"/>
<reference evidence="4" key="1">
    <citation type="journal article" date="2019" name="Int. J. Syst. Evol. Microbiol.">
        <title>The Global Catalogue of Microorganisms (GCM) 10K type strain sequencing project: providing services to taxonomists for standard genome sequencing and annotation.</title>
        <authorList>
            <consortium name="The Broad Institute Genomics Platform"/>
            <consortium name="The Broad Institute Genome Sequencing Center for Infectious Disease"/>
            <person name="Wu L."/>
            <person name="Ma J."/>
        </authorList>
    </citation>
    <scope>NUCLEOTIDE SEQUENCE [LARGE SCALE GENOMIC DNA]</scope>
    <source>
        <strain evidence="4">JCM 18306</strain>
    </source>
</reference>
<organism evidence="3 4">
    <name type="scientific">Streptomyces thinghirensis</name>
    <dbReference type="NCBI Taxonomy" id="551547"/>
    <lineage>
        <taxon>Bacteria</taxon>
        <taxon>Bacillati</taxon>
        <taxon>Actinomycetota</taxon>
        <taxon>Actinomycetes</taxon>
        <taxon>Kitasatosporales</taxon>
        <taxon>Streptomycetaceae</taxon>
        <taxon>Streptomyces</taxon>
    </lineage>
</organism>
<gene>
    <name evidence="3" type="ORF">GCM10023323_36960</name>
</gene>
<dbReference type="Gene3D" id="3.30.70.2450">
    <property type="match status" value="1"/>
</dbReference>
<feature type="region of interest" description="Disordered" evidence="1">
    <location>
        <begin position="126"/>
        <end position="151"/>
    </location>
</feature>
<evidence type="ECO:0000313" key="4">
    <source>
        <dbReference type="Proteomes" id="UP001499878"/>
    </source>
</evidence>
<dbReference type="InterPro" id="IPR002938">
    <property type="entry name" value="FAD-bd"/>
</dbReference>
<dbReference type="InterPro" id="IPR036188">
    <property type="entry name" value="FAD/NAD-bd_sf"/>
</dbReference>
<protein>
    <recommendedName>
        <fullName evidence="2">FAD-binding domain-containing protein</fullName>
    </recommendedName>
</protein>
<feature type="domain" description="FAD-binding" evidence="2">
    <location>
        <begin position="2"/>
        <end position="32"/>
    </location>
</feature>
<accession>A0ABP9T7M8</accession>
<name>A0ABP9T7M8_9ACTN</name>
<evidence type="ECO:0000313" key="3">
    <source>
        <dbReference type="EMBL" id="GAA5210218.1"/>
    </source>
</evidence>